<evidence type="ECO:0000313" key="1">
    <source>
        <dbReference type="EMBL" id="KAH6652744.1"/>
    </source>
</evidence>
<dbReference type="EMBL" id="JAGPXC010000005">
    <property type="protein sequence ID" value="KAH6652744.1"/>
    <property type="molecule type" value="Genomic_DNA"/>
</dbReference>
<dbReference type="AlphaFoldDB" id="A0A9P8ZX82"/>
<dbReference type="InterPro" id="IPR053157">
    <property type="entry name" value="Sterol_Uptake_Regulator"/>
</dbReference>
<dbReference type="Proteomes" id="UP000758603">
    <property type="component" value="Unassembled WGS sequence"/>
</dbReference>
<dbReference type="GeneID" id="70133781"/>
<name>A0A9P8ZX82_9PEZI</name>
<organism evidence="1 2">
    <name type="scientific">Truncatella angustata</name>
    <dbReference type="NCBI Taxonomy" id="152316"/>
    <lineage>
        <taxon>Eukaryota</taxon>
        <taxon>Fungi</taxon>
        <taxon>Dikarya</taxon>
        <taxon>Ascomycota</taxon>
        <taxon>Pezizomycotina</taxon>
        <taxon>Sordariomycetes</taxon>
        <taxon>Xylariomycetidae</taxon>
        <taxon>Amphisphaeriales</taxon>
        <taxon>Sporocadaceae</taxon>
        <taxon>Truncatella</taxon>
    </lineage>
</organism>
<keyword evidence="2" id="KW-1185">Reference proteome</keyword>
<dbReference type="PANTHER" id="PTHR47784:SF5">
    <property type="entry name" value="STEROL UPTAKE CONTROL PROTEIN 2"/>
    <property type="match status" value="1"/>
</dbReference>
<protein>
    <submittedName>
        <fullName evidence="1">Uncharacterized protein</fullName>
    </submittedName>
</protein>
<dbReference type="OrthoDB" id="3546279at2759"/>
<reference evidence="1" key="1">
    <citation type="journal article" date="2021" name="Nat. Commun.">
        <title>Genetic determinants of endophytism in the Arabidopsis root mycobiome.</title>
        <authorList>
            <person name="Mesny F."/>
            <person name="Miyauchi S."/>
            <person name="Thiergart T."/>
            <person name="Pickel B."/>
            <person name="Atanasova L."/>
            <person name="Karlsson M."/>
            <person name="Huettel B."/>
            <person name="Barry K.W."/>
            <person name="Haridas S."/>
            <person name="Chen C."/>
            <person name="Bauer D."/>
            <person name="Andreopoulos W."/>
            <person name="Pangilinan J."/>
            <person name="LaButti K."/>
            <person name="Riley R."/>
            <person name="Lipzen A."/>
            <person name="Clum A."/>
            <person name="Drula E."/>
            <person name="Henrissat B."/>
            <person name="Kohler A."/>
            <person name="Grigoriev I.V."/>
            <person name="Martin F.M."/>
            <person name="Hacquard S."/>
        </authorList>
    </citation>
    <scope>NUCLEOTIDE SEQUENCE</scope>
    <source>
        <strain evidence="1">MPI-SDFR-AT-0073</strain>
    </source>
</reference>
<dbReference type="RefSeq" id="XP_045957021.1">
    <property type="nucleotide sequence ID" value="XM_046104890.1"/>
</dbReference>
<comment type="caution">
    <text evidence="1">The sequence shown here is derived from an EMBL/GenBank/DDBJ whole genome shotgun (WGS) entry which is preliminary data.</text>
</comment>
<dbReference type="PANTHER" id="PTHR47784">
    <property type="entry name" value="STEROL UPTAKE CONTROL PROTEIN 2"/>
    <property type="match status" value="1"/>
</dbReference>
<proteinExistence type="predicted"/>
<accession>A0A9P8ZX82</accession>
<sequence length="333" mass="37288">MPLISPPLPIASQYSDKSLLDLRLMHHYCVNTAPGFAGTFPEKVLHALQVEIPALACQHPFLMDAILLVSMVHLCCADSAAFDNMPVYHYRDQALKALRYAVANISQGNVDAVRGASVLLAQVSFATDRVTQQPGLWVTNWMTLTLGQRNFRGPPWSSQDHHGQETYNCRTGRYSSSEGNSVAEIIPPNIHRALARENDGDGPASKTVLHTAATELGRLIAIIQLPYKTSDLEKQVKAWSFDLVPLEFHRLVQQENPKALVILAHYLVIFKLLPDTWLYQDLTNHDIGEIDKLICSDWAPYLSAPRMAIHVHNKEDVIQLLRSSLFHSTREAQ</sequence>
<gene>
    <name evidence="1" type="ORF">BKA67DRAFT_592987</name>
</gene>
<evidence type="ECO:0000313" key="2">
    <source>
        <dbReference type="Proteomes" id="UP000758603"/>
    </source>
</evidence>
<dbReference type="GO" id="GO:0001228">
    <property type="term" value="F:DNA-binding transcription activator activity, RNA polymerase II-specific"/>
    <property type="evidence" value="ECO:0007669"/>
    <property type="project" value="TreeGrafter"/>
</dbReference>